<evidence type="ECO:0000256" key="1">
    <source>
        <dbReference type="ARBA" id="ARBA00022729"/>
    </source>
</evidence>
<protein>
    <recommendedName>
        <fullName evidence="7">Peptidyl-prolyl cis-trans isomerase</fullName>
    </recommendedName>
</protein>
<name>A0A3D8IS10_9HELI</name>
<dbReference type="OrthoDB" id="5329645at2"/>
<dbReference type="SUPFAM" id="SSF109998">
    <property type="entry name" value="Triger factor/SurA peptide-binding domain-like"/>
    <property type="match status" value="1"/>
</dbReference>
<evidence type="ECO:0008006" key="7">
    <source>
        <dbReference type="Google" id="ProtNLM"/>
    </source>
</evidence>
<dbReference type="AlphaFoldDB" id="A0A3D8IS10"/>
<dbReference type="Gene3D" id="3.10.50.40">
    <property type="match status" value="1"/>
</dbReference>
<comment type="caution">
    <text evidence="5">The sequence shown here is derived from an EMBL/GenBank/DDBJ whole genome shotgun (WGS) entry which is preliminary data.</text>
</comment>
<accession>A0A3D8IS10</accession>
<dbReference type="EMBL" id="NXLQ01000001">
    <property type="protein sequence ID" value="RDU67695.1"/>
    <property type="molecule type" value="Genomic_DNA"/>
</dbReference>
<dbReference type="InterPro" id="IPR050280">
    <property type="entry name" value="OMP_Chaperone_SurA"/>
</dbReference>
<keyword evidence="2" id="KW-0697">Rotamase</keyword>
<keyword evidence="6" id="KW-1185">Reference proteome</keyword>
<keyword evidence="1" id="KW-0732">Signal</keyword>
<dbReference type="PANTHER" id="PTHR47637:SF1">
    <property type="entry name" value="CHAPERONE SURA"/>
    <property type="match status" value="1"/>
</dbReference>
<dbReference type="InterPro" id="IPR055131">
    <property type="entry name" value="Cj1289-like_C"/>
</dbReference>
<proteinExistence type="predicted"/>
<dbReference type="PANTHER" id="PTHR47637">
    <property type="entry name" value="CHAPERONE SURA"/>
    <property type="match status" value="1"/>
</dbReference>
<keyword evidence="2" id="KW-0413">Isomerase</keyword>
<sequence length="279" mass="31905">MSSINKSPIASIAPIESSNAKIVGGIALFVDGEPITIYAIQQAQRTLNTDKLRATDFLIMEKLKKNEIKRLKIEVSDSQIDTQINQIAQQNGMNLDQFYTAVIKEGMNLTEYRSKLKEQILTQELMRKILFSSNVGQEDELRKYYNEHSHEFVIPKQVDSTKFVSTSKESLEKFKQQGIASALPNNIAKDNEIIDLESLPPQIADVLLITPEKSFSQVLETGDGNFVTFYINKKIDTKRVDFDQAKNYIAQKLMMNNQEKILHDYFERVRSSSKIVFVR</sequence>
<evidence type="ECO:0000259" key="4">
    <source>
        <dbReference type="Pfam" id="PF22506"/>
    </source>
</evidence>
<feature type="domain" description="SurA N-terminal" evidence="3">
    <location>
        <begin position="56"/>
        <end position="125"/>
    </location>
</feature>
<evidence type="ECO:0000313" key="5">
    <source>
        <dbReference type="EMBL" id="RDU67695.1"/>
    </source>
</evidence>
<dbReference type="Pfam" id="PF22506">
    <property type="entry name" value="Cj1289-like_C"/>
    <property type="match status" value="1"/>
</dbReference>
<feature type="domain" description="Cj1289-like C-terminal" evidence="4">
    <location>
        <begin position="138"/>
        <end position="234"/>
    </location>
</feature>
<dbReference type="InterPro" id="IPR027304">
    <property type="entry name" value="Trigger_fact/SurA_dom_sf"/>
</dbReference>
<dbReference type="InterPro" id="IPR046357">
    <property type="entry name" value="PPIase_dom_sf"/>
</dbReference>
<dbReference type="Proteomes" id="UP000256379">
    <property type="component" value="Unassembled WGS sequence"/>
</dbReference>
<dbReference type="Gene3D" id="1.10.4030.10">
    <property type="entry name" value="Porin chaperone SurA, peptide-binding domain"/>
    <property type="match status" value="1"/>
</dbReference>
<evidence type="ECO:0000313" key="6">
    <source>
        <dbReference type="Proteomes" id="UP000256379"/>
    </source>
</evidence>
<reference evidence="5 6" key="1">
    <citation type="submission" date="2018-04" db="EMBL/GenBank/DDBJ databases">
        <title>Novel Campyloabacter and Helicobacter Species and Strains.</title>
        <authorList>
            <person name="Mannion A.J."/>
            <person name="Shen Z."/>
            <person name="Fox J.G."/>
        </authorList>
    </citation>
    <scope>NUCLEOTIDE SEQUENCE [LARGE SCALE GENOMIC DNA]</scope>
    <source>
        <strain evidence="5 6">MIT 17-337</strain>
    </source>
</reference>
<organism evidence="5 6">
    <name type="scientific">Helicobacter didelphidarum</name>
    <dbReference type="NCBI Taxonomy" id="2040648"/>
    <lineage>
        <taxon>Bacteria</taxon>
        <taxon>Pseudomonadati</taxon>
        <taxon>Campylobacterota</taxon>
        <taxon>Epsilonproteobacteria</taxon>
        <taxon>Campylobacterales</taxon>
        <taxon>Helicobacteraceae</taxon>
        <taxon>Helicobacter</taxon>
    </lineage>
</organism>
<gene>
    <name evidence="5" type="ORF">CQA53_00130</name>
</gene>
<evidence type="ECO:0000256" key="2">
    <source>
        <dbReference type="ARBA" id="ARBA00023110"/>
    </source>
</evidence>
<evidence type="ECO:0000259" key="3">
    <source>
        <dbReference type="Pfam" id="PF09312"/>
    </source>
</evidence>
<dbReference type="Pfam" id="PF09312">
    <property type="entry name" value="SurA_N"/>
    <property type="match status" value="1"/>
</dbReference>
<dbReference type="InterPro" id="IPR015391">
    <property type="entry name" value="SurA_N"/>
</dbReference>
<dbReference type="GO" id="GO:0003755">
    <property type="term" value="F:peptidyl-prolyl cis-trans isomerase activity"/>
    <property type="evidence" value="ECO:0007669"/>
    <property type="project" value="UniProtKB-KW"/>
</dbReference>